<keyword evidence="3" id="KW-0804">Transcription</keyword>
<dbReference type="Gene3D" id="1.10.10.10">
    <property type="entry name" value="Winged helix-like DNA-binding domain superfamily/Winged helix DNA-binding domain"/>
    <property type="match status" value="1"/>
</dbReference>
<dbReference type="SMART" id="SM00866">
    <property type="entry name" value="UTRA"/>
    <property type="match status" value="1"/>
</dbReference>
<dbReference type="InterPro" id="IPR000524">
    <property type="entry name" value="Tscrpt_reg_HTH_GntR"/>
</dbReference>
<feature type="domain" description="HTH gntR-type" evidence="4">
    <location>
        <begin position="30"/>
        <end position="98"/>
    </location>
</feature>
<dbReference type="STRING" id="471853.Bcav_0724"/>
<dbReference type="SMART" id="SM00345">
    <property type="entry name" value="HTH_GNTR"/>
    <property type="match status" value="1"/>
</dbReference>
<dbReference type="CDD" id="cd07377">
    <property type="entry name" value="WHTH_GntR"/>
    <property type="match status" value="1"/>
</dbReference>
<dbReference type="PRINTS" id="PR00035">
    <property type="entry name" value="HTHGNTR"/>
</dbReference>
<evidence type="ECO:0000256" key="3">
    <source>
        <dbReference type="ARBA" id="ARBA00023163"/>
    </source>
</evidence>
<dbReference type="Gene3D" id="3.40.1410.10">
    <property type="entry name" value="Chorismate lyase-like"/>
    <property type="match status" value="1"/>
</dbReference>
<dbReference type="PANTHER" id="PTHR44846">
    <property type="entry name" value="MANNOSYL-D-GLYCERATE TRANSPORT/METABOLISM SYSTEM REPRESSOR MNGR-RELATED"/>
    <property type="match status" value="1"/>
</dbReference>
<name>C5BYM7_BEUC1</name>
<dbReference type="KEGG" id="bcv:Bcav_0724"/>
<evidence type="ECO:0000256" key="1">
    <source>
        <dbReference type="ARBA" id="ARBA00023015"/>
    </source>
</evidence>
<protein>
    <submittedName>
        <fullName evidence="5">Transcriptional regulator, GntR family</fullName>
    </submittedName>
</protein>
<dbReference type="GO" id="GO:0045892">
    <property type="term" value="P:negative regulation of DNA-templated transcription"/>
    <property type="evidence" value="ECO:0007669"/>
    <property type="project" value="TreeGrafter"/>
</dbReference>
<dbReference type="OrthoDB" id="3194402at2"/>
<dbReference type="Proteomes" id="UP000007962">
    <property type="component" value="Chromosome"/>
</dbReference>
<dbReference type="GO" id="GO:0003677">
    <property type="term" value="F:DNA binding"/>
    <property type="evidence" value="ECO:0007669"/>
    <property type="project" value="UniProtKB-KW"/>
</dbReference>
<dbReference type="InterPro" id="IPR036390">
    <property type="entry name" value="WH_DNA-bd_sf"/>
</dbReference>
<evidence type="ECO:0000313" key="6">
    <source>
        <dbReference type="Proteomes" id="UP000007962"/>
    </source>
</evidence>
<proteinExistence type="predicted"/>
<dbReference type="InterPro" id="IPR011663">
    <property type="entry name" value="UTRA"/>
</dbReference>
<evidence type="ECO:0000313" key="5">
    <source>
        <dbReference type="EMBL" id="ACQ78985.1"/>
    </source>
</evidence>
<dbReference type="EMBL" id="CP001618">
    <property type="protein sequence ID" value="ACQ78985.1"/>
    <property type="molecule type" value="Genomic_DNA"/>
</dbReference>
<keyword evidence="1" id="KW-0805">Transcription regulation</keyword>
<dbReference type="InterPro" id="IPR028978">
    <property type="entry name" value="Chorismate_lyase_/UTRA_dom_sf"/>
</dbReference>
<sequence>MDAQHAPEAEAVADRGEYVPHVEIDRAVDAPLYEQVAAAISDAIHAGDVAVGTRLENEVAMARRLGISRPTARRALAELVEDGLLVRRRGAGTHVASGRIARPVELTSLWDDLDAEHRTPETRVLAYDVVRDDDLCRTLALPRGTAVAVLRRLRLADGDPLALLLNHVPADLAPPREELERDGLYAALRRRGVRLHTARQRIGARLAHAEEARLLGEPGRTCVLTMERTAYDDGGRVVEHGSHAYRASRYSFSTTLLAR</sequence>
<dbReference type="SUPFAM" id="SSF64288">
    <property type="entry name" value="Chorismate lyase-like"/>
    <property type="match status" value="1"/>
</dbReference>
<keyword evidence="6" id="KW-1185">Reference proteome</keyword>
<dbReference type="InterPro" id="IPR036388">
    <property type="entry name" value="WH-like_DNA-bd_sf"/>
</dbReference>
<organism evidence="5 6">
    <name type="scientific">Beutenbergia cavernae (strain ATCC BAA-8 / DSM 12333 / CCUG 43141 / JCM 11478 / NBRC 16432 / NCIMB 13614 / HKI 0122)</name>
    <dbReference type="NCBI Taxonomy" id="471853"/>
    <lineage>
        <taxon>Bacteria</taxon>
        <taxon>Bacillati</taxon>
        <taxon>Actinomycetota</taxon>
        <taxon>Actinomycetes</taxon>
        <taxon>Micrococcales</taxon>
        <taxon>Beutenbergiaceae</taxon>
        <taxon>Beutenbergia</taxon>
    </lineage>
</organism>
<dbReference type="AlphaFoldDB" id="C5BYM7"/>
<accession>C5BYM7</accession>
<dbReference type="RefSeq" id="WP_012725765.1">
    <property type="nucleotide sequence ID" value="NC_012669.1"/>
</dbReference>
<dbReference type="eggNOG" id="COG2188">
    <property type="taxonomic scope" value="Bacteria"/>
</dbReference>
<dbReference type="SUPFAM" id="SSF46785">
    <property type="entry name" value="Winged helix' DNA-binding domain"/>
    <property type="match status" value="1"/>
</dbReference>
<evidence type="ECO:0000259" key="4">
    <source>
        <dbReference type="PROSITE" id="PS50949"/>
    </source>
</evidence>
<gene>
    <name evidence="5" type="ordered locus">Bcav_0724</name>
</gene>
<dbReference type="InterPro" id="IPR050679">
    <property type="entry name" value="Bact_HTH_transcr_reg"/>
</dbReference>
<dbReference type="PROSITE" id="PS50949">
    <property type="entry name" value="HTH_GNTR"/>
    <property type="match status" value="1"/>
</dbReference>
<keyword evidence="2" id="KW-0238">DNA-binding</keyword>
<reference evidence="5 6" key="1">
    <citation type="journal article" date="2009" name="Stand. Genomic Sci.">
        <title>Complete genome sequence of Beutenbergia cavernae type strain (HKI 0122).</title>
        <authorList>
            <person name="Land M."/>
            <person name="Pukall R."/>
            <person name="Abt B."/>
            <person name="Goker M."/>
            <person name="Rohde M."/>
            <person name="Glavina Del Rio T."/>
            <person name="Tice H."/>
            <person name="Copeland A."/>
            <person name="Cheng J.F."/>
            <person name="Lucas S."/>
            <person name="Chen F."/>
            <person name="Nolan M."/>
            <person name="Bruce D."/>
            <person name="Goodwin L."/>
            <person name="Pitluck S."/>
            <person name="Ivanova N."/>
            <person name="Mavromatis K."/>
            <person name="Ovchinnikova G."/>
            <person name="Pati A."/>
            <person name="Chen A."/>
            <person name="Palaniappan K."/>
            <person name="Hauser L."/>
            <person name="Chang Y.J."/>
            <person name="Jefferies C.C."/>
            <person name="Saunders E."/>
            <person name="Brettin T."/>
            <person name="Detter J.C."/>
            <person name="Han C."/>
            <person name="Chain P."/>
            <person name="Bristow J."/>
            <person name="Eisen J.A."/>
            <person name="Markowitz V."/>
            <person name="Hugenholtz P."/>
            <person name="Kyrpides N.C."/>
            <person name="Klenk H.P."/>
            <person name="Lapidus A."/>
        </authorList>
    </citation>
    <scope>NUCLEOTIDE SEQUENCE [LARGE SCALE GENOMIC DNA]</scope>
    <source>
        <strain evidence="6">ATCC BAA-8 / DSM 12333 / NBRC 16432</strain>
    </source>
</reference>
<dbReference type="PANTHER" id="PTHR44846:SF17">
    <property type="entry name" value="GNTR-FAMILY TRANSCRIPTIONAL REGULATOR"/>
    <property type="match status" value="1"/>
</dbReference>
<dbReference type="GO" id="GO:0003700">
    <property type="term" value="F:DNA-binding transcription factor activity"/>
    <property type="evidence" value="ECO:0007669"/>
    <property type="project" value="InterPro"/>
</dbReference>
<evidence type="ECO:0000256" key="2">
    <source>
        <dbReference type="ARBA" id="ARBA00023125"/>
    </source>
</evidence>
<dbReference type="HOGENOM" id="CLU_063236_2_3_11"/>
<dbReference type="Pfam" id="PF07702">
    <property type="entry name" value="UTRA"/>
    <property type="match status" value="1"/>
</dbReference>
<dbReference type="Pfam" id="PF00392">
    <property type="entry name" value="GntR"/>
    <property type="match status" value="1"/>
</dbReference>